<dbReference type="CDD" id="cd09618">
    <property type="entry name" value="CBM9_like_2"/>
    <property type="match status" value="1"/>
</dbReference>
<sequence>MAAILLGGRVLPGVIALGLVFVLSLLLWTAVAASGLELVIPRASGAPALDALAIPRARDSLAIPPGRDSLATPPAPDSLATLPPGVVRGFRQRDPGDGVPCSLETGASVSYDDENLYVLFVADDDPAKVRAHLARREDILGDDRVEVYLDTFQDGHRAYLFACNPLGVQLDGVLVEGQDEDDTFDTLWYSDGKLTPQGYVVRMTIPFRSLRFDNRRAQTWGIALGRIIQRRNEESYWPYITAARGLEGISPGQNVQLIPYGISTRSRFLDMESKLPGFRNRDELRGGLDSKLVLHDQFALDVALNPDFSQVESDEPQVTINQRYEVTFPERRPFFIENASFFQTPTELFFSRRIADPQFGMRLTGKAGRWTVGGLAMDDRAPGLKVPLGDRLRGDRAVDAVVGIQRDIGKQSSLGLLATSRDFGPSFNRVFSLHTRLQLDPTWSLTAQAMHSFTQPSSGPRRNGRGYYAELIRDGRHFSYDAYVNDLRPDFSASLGHVKRVDITKFKQSAEYYWRPDHSGLVKFGPKLTMTRTNDHTGRIQDWSVEGDFELKFTGETKLQVGRIEAFERYEGFGFTQYTTLIEFSTELLKWLALDAAANFGTGINYDPAKKLAPFLGNAQEAEATLTLRPSPQLRFDQTFIYNRLITRPGSGPPIDSTSSRIFENPLVRWKLNYQVSRALSLRAIVDYEAVWPNVSFVKLDREQQVTGDALATYLLNPGTALYVGYTNRQENLALETGPPSILRRTDYPGLATGRQFFFKISYLIRR</sequence>
<name>A0A538SMP6_UNCEI</name>
<proteinExistence type="predicted"/>
<dbReference type="Proteomes" id="UP000320184">
    <property type="component" value="Unassembled WGS sequence"/>
</dbReference>
<dbReference type="EMBL" id="VBOT01000030">
    <property type="protein sequence ID" value="TMQ52627.1"/>
    <property type="molecule type" value="Genomic_DNA"/>
</dbReference>
<dbReference type="GO" id="GO:0016052">
    <property type="term" value="P:carbohydrate catabolic process"/>
    <property type="evidence" value="ECO:0007669"/>
    <property type="project" value="InterPro"/>
</dbReference>
<reference evidence="3 4" key="1">
    <citation type="journal article" date="2019" name="Nat. Microbiol.">
        <title>Mediterranean grassland soil C-N compound turnover is dependent on rainfall and depth, and is mediated by genomically divergent microorganisms.</title>
        <authorList>
            <person name="Diamond S."/>
            <person name="Andeer P.F."/>
            <person name="Li Z."/>
            <person name="Crits-Christoph A."/>
            <person name="Burstein D."/>
            <person name="Anantharaman K."/>
            <person name="Lane K.R."/>
            <person name="Thomas B.C."/>
            <person name="Pan C."/>
            <person name="Northen T.R."/>
            <person name="Banfield J.F."/>
        </authorList>
    </citation>
    <scope>NUCLEOTIDE SEQUENCE [LARGE SCALE GENOMIC DNA]</scope>
    <source>
        <strain evidence="3">WS_3</strain>
    </source>
</reference>
<accession>A0A538SMP6</accession>
<evidence type="ECO:0000313" key="4">
    <source>
        <dbReference type="Proteomes" id="UP000320184"/>
    </source>
</evidence>
<evidence type="ECO:0000259" key="2">
    <source>
        <dbReference type="Pfam" id="PF19313"/>
    </source>
</evidence>
<feature type="domain" description="Carbohydrate-binding" evidence="1">
    <location>
        <begin position="105"/>
        <end position="222"/>
    </location>
</feature>
<gene>
    <name evidence="3" type="ORF">E6K73_02515</name>
</gene>
<dbReference type="GO" id="GO:0030246">
    <property type="term" value="F:carbohydrate binding"/>
    <property type="evidence" value="ECO:0007669"/>
    <property type="project" value="InterPro"/>
</dbReference>
<dbReference type="GO" id="GO:0004553">
    <property type="term" value="F:hydrolase activity, hydrolyzing O-glycosyl compounds"/>
    <property type="evidence" value="ECO:0007669"/>
    <property type="project" value="InterPro"/>
</dbReference>
<evidence type="ECO:0000259" key="1">
    <source>
        <dbReference type="Pfam" id="PF06452"/>
    </source>
</evidence>
<dbReference type="Gene3D" id="2.60.40.1190">
    <property type="match status" value="1"/>
</dbReference>
<dbReference type="InterPro" id="IPR045670">
    <property type="entry name" value="DUF5916"/>
</dbReference>
<dbReference type="AlphaFoldDB" id="A0A538SMP6"/>
<evidence type="ECO:0000313" key="3">
    <source>
        <dbReference type="EMBL" id="TMQ52627.1"/>
    </source>
</evidence>
<dbReference type="SUPFAM" id="SSF49344">
    <property type="entry name" value="CBD9-like"/>
    <property type="match status" value="1"/>
</dbReference>
<feature type="domain" description="DUF5916" evidence="2">
    <location>
        <begin position="280"/>
        <end position="356"/>
    </location>
</feature>
<comment type="caution">
    <text evidence="3">The sequence shown here is derived from an EMBL/GenBank/DDBJ whole genome shotgun (WGS) entry which is preliminary data.</text>
</comment>
<dbReference type="InterPro" id="IPR010502">
    <property type="entry name" value="Carb-bd_dom_fam9"/>
</dbReference>
<organism evidence="3 4">
    <name type="scientific">Eiseniibacteriota bacterium</name>
    <dbReference type="NCBI Taxonomy" id="2212470"/>
    <lineage>
        <taxon>Bacteria</taxon>
        <taxon>Candidatus Eiseniibacteriota</taxon>
    </lineage>
</organism>
<protein>
    <submittedName>
        <fullName evidence="3">Uncharacterized protein</fullName>
    </submittedName>
</protein>
<dbReference type="Pfam" id="PF06452">
    <property type="entry name" value="CBM9_1"/>
    <property type="match status" value="1"/>
</dbReference>
<dbReference type="Pfam" id="PF19313">
    <property type="entry name" value="DUF5916"/>
    <property type="match status" value="1"/>
</dbReference>